<gene>
    <name evidence="1" type="ORF">PS870_03085</name>
</gene>
<reference evidence="1 2" key="1">
    <citation type="submission" date="2019-09" db="EMBL/GenBank/DDBJ databases">
        <authorList>
            <person name="Chandra G."/>
            <person name="Truman W A."/>
        </authorList>
    </citation>
    <scope>NUCLEOTIDE SEQUENCE [LARGE SCALE GENOMIC DNA]</scope>
    <source>
        <strain evidence="1">PS870</strain>
    </source>
</reference>
<organism evidence="1 2">
    <name type="scientific">Pseudomonas fluorescens</name>
    <dbReference type="NCBI Taxonomy" id="294"/>
    <lineage>
        <taxon>Bacteria</taxon>
        <taxon>Pseudomonadati</taxon>
        <taxon>Pseudomonadota</taxon>
        <taxon>Gammaproteobacteria</taxon>
        <taxon>Pseudomonadales</taxon>
        <taxon>Pseudomonadaceae</taxon>
        <taxon>Pseudomonas</taxon>
    </lineage>
</organism>
<evidence type="ECO:0000313" key="1">
    <source>
        <dbReference type="EMBL" id="VVP06507.1"/>
    </source>
</evidence>
<accession>A0A5E7L3S8</accession>
<proteinExistence type="predicted"/>
<dbReference type="AlphaFoldDB" id="A0A5E7L3S8"/>
<sequence length="63" mass="6643">MAALCGRPHGLPGSWFPEPMFLANPKYDTESLLAIASESLGSASVAGHRFIGSIHFLVQTISG</sequence>
<evidence type="ECO:0000313" key="2">
    <source>
        <dbReference type="Proteomes" id="UP000349468"/>
    </source>
</evidence>
<name>A0A5E7L3S8_PSEFL</name>
<dbReference type="EMBL" id="CABVIK010000009">
    <property type="protein sequence ID" value="VVP06507.1"/>
    <property type="molecule type" value="Genomic_DNA"/>
</dbReference>
<dbReference type="Proteomes" id="UP000349468">
    <property type="component" value="Unassembled WGS sequence"/>
</dbReference>
<protein>
    <submittedName>
        <fullName evidence="1">Uncharacterized protein</fullName>
    </submittedName>
</protein>